<accession>A0A383BNY6</accession>
<dbReference type="AlphaFoldDB" id="A0A383BNY6"/>
<protein>
    <submittedName>
        <fullName evidence="1">Uncharacterized protein</fullName>
    </submittedName>
</protein>
<gene>
    <name evidence="1" type="ORF">METZ01_LOCUS474425</name>
</gene>
<dbReference type="EMBL" id="UINC01201983">
    <property type="protein sequence ID" value="SVE21571.1"/>
    <property type="molecule type" value="Genomic_DNA"/>
</dbReference>
<evidence type="ECO:0000313" key="1">
    <source>
        <dbReference type="EMBL" id="SVE21571.1"/>
    </source>
</evidence>
<reference evidence="1" key="1">
    <citation type="submission" date="2018-05" db="EMBL/GenBank/DDBJ databases">
        <authorList>
            <person name="Lanie J.A."/>
            <person name="Ng W.-L."/>
            <person name="Kazmierczak K.M."/>
            <person name="Andrzejewski T.M."/>
            <person name="Davidsen T.M."/>
            <person name="Wayne K.J."/>
            <person name="Tettelin H."/>
            <person name="Glass J.I."/>
            <person name="Rusch D."/>
            <person name="Podicherti R."/>
            <person name="Tsui H.-C.T."/>
            <person name="Winkler M.E."/>
        </authorList>
    </citation>
    <scope>NUCLEOTIDE SEQUENCE</scope>
</reference>
<feature type="non-terminal residue" evidence="1">
    <location>
        <position position="34"/>
    </location>
</feature>
<name>A0A383BNY6_9ZZZZ</name>
<sequence length="34" mass="3684">MGGSLFANDNILIPEMTGAMLDLGTKKRDKFEIG</sequence>
<organism evidence="1">
    <name type="scientific">marine metagenome</name>
    <dbReference type="NCBI Taxonomy" id="408172"/>
    <lineage>
        <taxon>unclassified sequences</taxon>
        <taxon>metagenomes</taxon>
        <taxon>ecological metagenomes</taxon>
    </lineage>
</organism>
<proteinExistence type="predicted"/>